<keyword evidence="11 18" id="KW-0547">Nucleotide-binding</keyword>
<dbReference type="InterPro" id="IPR013221">
    <property type="entry name" value="Mur_ligase_cen"/>
</dbReference>
<keyword evidence="22" id="KW-1185">Reference proteome</keyword>
<dbReference type="HOGENOM" id="CLU_015869_1_2_9"/>
<dbReference type="GO" id="GO:0046872">
    <property type="term" value="F:metal ion binding"/>
    <property type="evidence" value="ECO:0007669"/>
    <property type="project" value="UniProtKB-KW"/>
</dbReference>
<dbReference type="Gene3D" id="3.90.190.20">
    <property type="entry name" value="Mur ligase, C-terminal domain"/>
    <property type="match status" value="1"/>
</dbReference>
<dbReference type="InterPro" id="IPR018109">
    <property type="entry name" value="Folylpolyglutamate_synth_CS"/>
</dbReference>
<dbReference type="STRING" id="861450.HMPREF0080_01405"/>
<keyword evidence="12 18" id="KW-0067">ATP-binding</keyword>
<name>G9YIB5_9FIRM</name>
<dbReference type="OrthoDB" id="9809356at2"/>
<evidence type="ECO:0000256" key="8">
    <source>
        <dbReference type="ARBA" id="ARBA00019357"/>
    </source>
</evidence>
<dbReference type="PATRIC" id="fig|861450.3.peg.1297"/>
<comment type="pathway">
    <text evidence="3">Cofactor biosynthesis; tetrahydrofolylpolyglutamate biosynthesis.</text>
</comment>
<evidence type="ECO:0000259" key="20">
    <source>
        <dbReference type="Pfam" id="PF08245"/>
    </source>
</evidence>
<reference evidence="21 22" key="1">
    <citation type="submission" date="2011-08" db="EMBL/GenBank/DDBJ databases">
        <authorList>
            <person name="Weinstock G."/>
            <person name="Sodergren E."/>
            <person name="Clifton S."/>
            <person name="Fulton L."/>
            <person name="Fulton B."/>
            <person name="Courtney L."/>
            <person name="Fronick C."/>
            <person name="Harrison M."/>
            <person name="Strong C."/>
            <person name="Farmer C."/>
            <person name="Delahaunty K."/>
            <person name="Markovic C."/>
            <person name="Hall O."/>
            <person name="Minx P."/>
            <person name="Tomlinson C."/>
            <person name="Mitreva M."/>
            <person name="Hou S."/>
            <person name="Chen J."/>
            <person name="Wollam A."/>
            <person name="Pepin K.H."/>
            <person name="Johnson M."/>
            <person name="Bhonagiri V."/>
            <person name="Zhang X."/>
            <person name="Suruliraj S."/>
            <person name="Warren W."/>
            <person name="Chinwalla A."/>
            <person name="Mardis E.R."/>
            <person name="Wilson R.K."/>
        </authorList>
    </citation>
    <scope>NUCLEOTIDE SEQUENCE [LARGE SCALE GENOMIC DNA]</scope>
    <source>
        <strain evidence="21 22">F0357</strain>
    </source>
</reference>
<evidence type="ECO:0000256" key="9">
    <source>
        <dbReference type="ARBA" id="ARBA00022598"/>
    </source>
</evidence>
<comment type="catalytic activity">
    <reaction evidence="16">
        <text>(6S)-5,6,7,8-tetrahydrofolyl-(gamma-L-Glu)(n) + L-glutamate + ATP = (6S)-5,6,7,8-tetrahydrofolyl-(gamma-L-Glu)(n+1) + ADP + phosphate + H(+)</text>
        <dbReference type="Rhea" id="RHEA:10580"/>
        <dbReference type="Rhea" id="RHEA-COMP:14738"/>
        <dbReference type="Rhea" id="RHEA-COMP:14740"/>
        <dbReference type="ChEBI" id="CHEBI:15378"/>
        <dbReference type="ChEBI" id="CHEBI:29985"/>
        <dbReference type="ChEBI" id="CHEBI:30616"/>
        <dbReference type="ChEBI" id="CHEBI:43474"/>
        <dbReference type="ChEBI" id="CHEBI:141005"/>
        <dbReference type="ChEBI" id="CHEBI:456216"/>
        <dbReference type="EC" id="6.3.2.17"/>
    </reaction>
</comment>
<accession>G9YIB5</accession>
<comment type="caution">
    <text evidence="21">The sequence shown here is derived from an EMBL/GenBank/DDBJ whole genome shotgun (WGS) entry which is preliminary data.</text>
</comment>
<feature type="domain" description="Mur ligase central" evidence="20">
    <location>
        <begin position="44"/>
        <end position="274"/>
    </location>
</feature>
<dbReference type="EC" id="6.3.2.12" evidence="6"/>
<dbReference type="InterPro" id="IPR036615">
    <property type="entry name" value="Mur_ligase_C_dom_sf"/>
</dbReference>
<dbReference type="InterPro" id="IPR036565">
    <property type="entry name" value="Mur-like_cat_sf"/>
</dbReference>
<dbReference type="PIRSF" id="PIRSF001563">
    <property type="entry name" value="Folylpolyglu_synth"/>
    <property type="match status" value="1"/>
</dbReference>
<protein>
    <recommendedName>
        <fullName evidence="8">Dihydrofolate synthase/folylpolyglutamate synthase</fullName>
        <ecNumber evidence="6">6.3.2.12</ecNumber>
        <ecNumber evidence="7">6.3.2.17</ecNumber>
    </recommendedName>
    <alternativeName>
        <fullName evidence="15">Tetrahydrofolylpolyglutamate synthase</fullName>
    </alternativeName>
</protein>
<comment type="cofactor">
    <cofactor evidence="1">
        <name>Mg(2+)</name>
        <dbReference type="ChEBI" id="CHEBI:18420"/>
    </cofactor>
</comment>
<dbReference type="EMBL" id="AGCJ01000059">
    <property type="protein sequence ID" value="EHM39845.1"/>
    <property type="molecule type" value="Genomic_DNA"/>
</dbReference>
<evidence type="ECO:0000256" key="13">
    <source>
        <dbReference type="ARBA" id="ARBA00022842"/>
    </source>
</evidence>
<evidence type="ECO:0000256" key="15">
    <source>
        <dbReference type="ARBA" id="ARBA00030592"/>
    </source>
</evidence>
<evidence type="ECO:0000256" key="3">
    <source>
        <dbReference type="ARBA" id="ARBA00005150"/>
    </source>
</evidence>
<proteinExistence type="inferred from homology"/>
<dbReference type="Proteomes" id="UP000005481">
    <property type="component" value="Unassembled WGS sequence"/>
</dbReference>
<dbReference type="SUPFAM" id="SSF53244">
    <property type="entry name" value="MurD-like peptide ligases, peptide-binding domain"/>
    <property type="match status" value="1"/>
</dbReference>
<evidence type="ECO:0000256" key="2">
    <source>
        <dbReference type="ARBA" id="ARBA00004799"/>
    </source>
</evidence>
<dbReference type="EC" id="6.3.2.17" evidence="7"/>
<dbReference type="GO" id="GO:0046656">
    <property type="term" value="P:folic acid biosynthetic process"/>
    <property type="evidence" value="ECO:0007669"/>
    <property type="project" value="UniProtKB-KW"/>
</dbReference>
<comment type="pathway">
    <text evidence="2">Cofactor biosynthesis; tetrahydrofolate biosynthesis; 7,8-dihydrofolate from 2-amino-4-hydroxy-6-hydroxymethyl-7,8-dihydropteridine diphosphate and 4-aminobenzoate: step 2/2.</text>
</comment>
<evidence type="ECO:0000256" key="1">
    <source>
        <dbReference type="ARBA" id="ARBA00001946"/>
    </source>
</evidence>
<dbReference type="InterPro" id="IPR004101">
    <property type="entry name" value="Mur_ligase_C"/>
</dbReference>
<evidence type="ECO:0000256" key="11">
    <source>
        <dbReference type="ARBA" id="ARBA00022741"/>
    </source>
</evidence>
<evidence type="ECO:0000256" key="5">
    <source>
        <dbReference type="ARBA" id="ARBA00011245"/>
    </source>
</evidence>
<evidence type="ECO:0000256" key="17">
    <source>
        <dbReference type="ARBA" id="ARBA00049161"/>
    </source>
</evidence>
<dbReference type="GO" id="GO:0008841">
    <property type="term" value="F:dihydrofolate synthase activity"/>
    <property type="evidence" value="ECO:0007669"/>
    <property type="project" value="UniProtKB-EC"/>
</dbReference>
<comment type="subunit">
    <text evidence="5">Monomer.</text>
</comment>
<comment type="similarity">
    <text evidence="4 18">Belongs to the folylpolyglutamate synthase family.</text>
</comment>
<evidence type="ECO:0000256" key="14">
    <source>
        <dbReference type="ARBA" id="ARBA00022909"/>
    </source>
</evidence>
<evidence type="ECO:0000313" key="21">
    <source>
        <dbReference type="EMBL" id="EHM39845.1"/>
    </source>
</evidence>
<keyword evidence="14" id="KW-0289">Folate biosynthesis</keyword>
<keyword evidence="13" id="KW-0460">Magnesium</keyword>
<dbReference type="Gene3D" id="3.40.1190.10">
    <property type="entry name" value="Mur-like, catalytic domain"/>
    <property type="match status" value="1"/>
</dbReference>
<dbReference type="PANTHER" id="PTHR11136">
    <property type="entry name" value="FOLYLPOLYGLUTAMATE SYNTHASE-RELATED"/>
    <property type="match status" value="1"/>
</dbReference>
<evidence type="ECO:0000256" key="10">
    <source>
        <dbReference type="ARBA" id="ARBA00022723"/>
    </source>
</evidence>
<dbReference type="GO" id="GO:0005524">
    <property type="term" value="F:ATP binding"/>
    <property type="evidence" value="ECO:0007669"/>
    <property type="project" value="UniProtKB-KW"/>
</dbReference>
<keyword evidence="10" id="KW-0479">Metal-binding</keyword>
<dbReference type="SUPFAM" id="SSF53623">
    <property type="entry name" value="MurD-like peptide ligases, catalytic domain"/>
    <property type="match status" value="1"/>
</dbReference>
<evidence type="ECO:0000256" key="16">
    <source>
        <dbReference type="ARBA" id="ARBA00047493"/>
    </source>
</evidence>
<dbReference type="Pfam" id="PF02875">
    <property type="entry name" value="Mur_ligase_C"/>
    <property type="match status" value="1"/>
</dbReference>
<evidence type="ECO:0000256" key="4">
    <source>
        <dbReference type="ARBA" id="ARBA00008276"/>
    </source>
</evidence>
<evidence type="ECO:0000256" key="18">
    <source>
        <dbReference type="PIRNR" id="PIRNR001563"/>
    </source>
</evidence>
<keyword evidence="9 18" id="KW-0436">Ligase</keyword>
<comment type="catalytic activity">
    <reaction evidence="17">
        <text>7,8-dihydropteroate + L-glutamate + ATP = 7,8-dihydrofolate + ADP + phosphate + H(+)</text>
        <dbReference type="Rhea" id="RHEA:23584"/>
        <dbReference type="ChEBI" id="CHEBI:15378"/>
        <dbReference type="ChEBI" id="CHEBI:17839"/>
        <dbReference type="ChEBI" id="CHEBI:29985"/>
        <dbReference type="ChEBI" id="CHEBI:30616"/>
        <dbReference type="ChEBI" id="CHEBI:43474"/>
        <dbReference type="ChEBI" id="CHEBI:57451"/>
        <dbReference type="ChEBI" id="CHEBI:456216"/>
        <dbReference type="EC" id="6.3.2.12"/>
    </reaction>
</comment>
<evidence type="ECO:0000313" key="22">
    <source>
        <dbReference type="Proteomes" id="UP000005481"/>
    </source>
</evidence>
<dbReference type="PANTHER" id="PTHR11136:SF0">
    <property type="entry name" value="DIHYDROFOLATE SYNTHETASE-RELATED"/>
    <property type="match status" value="1"/>
</dbReference>
<organism evidence="21 22">
    <name type="scientific">Anaeroglobus geminatus F0357</name>
    <dbReference type="NCBI Taxonomy" id="861450"/>
    <lineage>
        <taxon>Bacteria</taxon>
        <taxon>Bacillati</taxon>
        <taxon>Bacillota</taxon>
        <taxon>Negativicutes</taxon>
        <taxon>Veillonellales</taxon>
        <taxon>Veillonellaceae</taxon>
        <taxon>Anaeroglobus</taxon>
    </lineage>
</organism>
<dbReference type="RefSeq" id="WP_006790375.1">
    <property type="nucleotide sequence ID" value="NZ_JH417599.1"/>
</dbReference>
<evidence type="ECO:0000256" key="6">
    <source>
        <dbReference type="ARBA" id="ARBA00013023"/>
    </source>
</evidence>
<dbReference type="PROSITE" id="PS01012">
    <property type="entry name" value="FOLYLPOLYGLU_SYNT_2"/>
    <property type="match status" value="1"/>
</dbReference>
<evidence type="ECO:0000256" key="7">
    <source>
        <dbReference type="ARBA" id="ARBA00013025"/>
    </source>
</evidence>
<dbReference type="eggNOG" id="COG0285">
    <property type="taxonomic scope" value="Bacteria"/>
</dbReference>
<dbReference type="GO" id="GO:0005737">
    <property type="term" value="C:cytoplasm"/>
    <property type="evidence" value="ECO:0007669"/>
    <property type="project" value="TreeGrafter"/>
</dbReference>
<feature type="domain" description="Mur ligase C-terminal" evidence="19">
    <location>
        <begin position="301"/>
        <end position="418"/>
    </location>
</feature>
<dbReference type="InterPro" id="IPR001645">
    <property type="entry name" value="Folylpolyglutamate_synth"/>
</dbReference>
<dbReference type="FunFam" id="3.40.1190.10:FF:000004">
    <property type="entry name" value="Dihydrofolate synthase/folylpolyglutamate synthase"/>
    <property type="match status" value="1"/>
</dbReference>
<dbReference type="Pfam" id="PF08245">
    <property type="entry name" value="Mur_ligase_M"/>
    <property type="match status" value="1"/>
</dbReference>
<gene>
    <name evidence="21" type="ORF">HMPREF0080_01405</name>
</gene>
<sequence length="437" mass="46667">MTYEEAICYLENACTFGIKPGLMRIHELLERLGNPQNRYKTVHITGTNGKGSVTALIANGLTAAGRKTGRYTSPHLEAYTERMSVDGREISREDFAAVTEKISRAVEAMKAAGTEQPTEFEMLTAMAFLYFAEQDVAYAVIEVGMGGLLDSTNVILPVVSVITNVALDHTAYCGTTVEEIARHKAGIIKDGVPVITAADGAALDTVAERAAAKGAPLCVLGKDIAVTRRSLEKTAAGELVQHLRLRFTGGKETNLELPLLGAHQADNCAVAAAALQYIGTVDAAVTDRAVREGIRTVSWPGRFQVVRAGGKTVVIDGAHNPAGIETFCRTFDEVFGEMKRVFIFSVLADKEYRAVIKRLFRSDDKVFCAPAPSPRTADPALIAGLIGPRAATASSPAKALVQALTVTGADAVCCVVGSLYMQGDIRRCLRQQYAASV</sequence>
<dbReference type="NCBIfam" id="TIGR01499">
    <property type="entry name" value="folC"/>
    <property type="match status" value="1"/>
</dbReference>
<dbReference type="GO" id="GO:0004326">
    <property type="term" value="F:tetrahydrofolylpolyglutamate synthase activity"/>
    <property type="evidence" value="ECO:0007669"/>
    <property type="project" value="UniProtKB-EC"/>
</dbReference>
<evidence type="ECO:0000259" key="19">
    <source>
        <dbReference type="Pfam" id="PF02875"/>
    </source>
</evidence>
<evidence type="ECO:0000256" key="12">
    <source>
        <dbReference type="ARBA" id="ARBA00022840"/>
    </source>
</evidence>
<dbReference type="AlphaFoldDB" id="G9YIB5"/>